<evidence type="ECO:0000256" key="1">
    <source>
        <dbReference type="SAM" id="MobiDB-lite"/>
    </source>
</evidence>
<organism evidence="2 3">
    <name type="scientific">Thermogemmata fonticola</name>
    <dbReference type="NCBI Taxonomy" id="2755323"/>
    <lineage>
        <taxon>Bacteria</taxon>
        <taxon>Pseudomonadati</taxon>
        <taxon>Planctomycetota</taxon>
        <taxon>Planctomycetia</taxon>
        <taxon>Gemmatales</taxon>
        <taxon>Gemmataceae</taxon>
        <taxon>Thermogemmata</taxon>
    </lineage>
</organism>
<feature type="region of interest" description="Disordered" evidence="1">
    <location>
        <begin position="105"/>
        <end position="127"/>
    </location>
</feature>
<protein>
    <submittedName>
        <fullName evidence="2">Nucleotide pyrophosphohydrolase</fullName>
    </submittedName>
</protein>
<sequence>MTDLPGGDASTPIAVLKEAICHFAAVRGWEPYHTPKNLALALASEVGELCALFRWLSPEQSLSAARDPQQREAIADELADVANILLLLSAHTGIDLSDAVRAKLEKNARKYPPPPTGEERGAEYLNP</sequence>
<dbReference type="InterPro" id="IPR052555">
    <property type="entry name" value="dCTP_Pyrophosphatase"/>
</dbReference>
<dbReference type="GO" id="GO:0009143">
    <property type="term" value="P:nucleoside triphosphate catabolic process"/>
    <property type="evidence" value="ECO:0007669"/>
    <property type="project" value="InterPro"/>
</dbReference>
<dbReference type="Proteomes" id="UP000542342">
    <property type="component" value="Unassembled WGS sequence"/>
</dbReference>
<dbReference type="InterPro" id="IPR025984">
    <property type="entry name" value="DCTPP"/>
</dbReference>
<dbReference type="PIRSF" id="PIRSF029826">
    <property type="entry name" value="UCP029826_pph"/>
    <property type="match status" value="1"/>
</dbReference>
<name>A0A7V8VFS8_9BACT</name>
<dbReference type="EMBL" id="JACEFB010000012">
    <property type="protein sequence ID" value="MBA2227239.1"/>
    <property type="molecule type" value="Genomic_DNA"/>
</dbReference>
<dbReference type="AlphaFoldDB" id="A0A7V8VFS8"/>
<evidence type="ECO:0000313" key="3">
    <source>
        <dbReference type="Proteomes" id="UP000542342"/>
    </source>
</evidence>
<gene>
    <name evidence="2" type="ORF">H0921_13840</name>
</gene>
<dbReference type="SUPFAM" id="SSF101386">
    <property type="entry name" value="all-alpha NTP pyrophosphatases"/>
    <property type="match status" value="1"/>
</dbReference>
<dbReference type="PANTHER" id="PTHR46523:SF1">
    <property type="entry name" value="DCTP PYROPHOSPHATASE 1"/>
    <property type="match status" value="1"/>
</dbReference>
<proteinExistence type="predicted"/>
<dbReference type="CDD" id="cd11537">
    <property type="entry name" value="NTP-PPase_RS21-C6_like"/>
    <property type="match status" value="1"/>
</dbReference>
<dbReference type="Pfam" id="PF12643">
    <property type="entry name" value="MazG-like"/>
    <property type="match status" value="1"/>
</dbReference>
<feature type="compositionally biased region" description="Basic and acidic residues" evidence="1">
    <location>
        <begin position="117"/>
        <end position="127"/>
    </location>
</feature>
<dbReference type="PANTHER" id="PTHR46523">
    <property type="entry name" value="DCTP PYROPHOSPHATASE 1"/>
    <property type="match status" value="1"/>
</dbReference>
<dbReference type="Gene3D" id="1.10.287.1080">
    <property type="entry name" value="MazG-like"/>
    <property type="match status" value="1"/>
</dbReference>
<comment type="caution">
    <text evidence="2">The sequence shown here is derived from an EMBL/GenBank/DDBJ whole genome shotgun (WGS) entry which is preliminary data.</text>
</comment>
<reference evidence="2 3" key="1">
    <citation type="submission" date="2020-07" db="EMBL/GenBank/DDBJ databases">
        <title>Thermogemmata thermophila gen. nov., sp. nov., a novel moderate thermophilic planctomycete from a Kamchatka hot spring.</title>
        <authorList>
            <person name="Elcheninov A.G."/>
            <person name="Podosokorskaya O.A."/>
            <person name="Kovaleva O.L."/>
            <person name="Novikov A."/>
            <person name="Bonch-Osmolovskaya E.A."/>
            <person name="Toshchakov S.V."/>
            <person name="Kublanov I.V."/>
        </authorList>
    </citation>
    <scope>NUCLEOTIDE SEQUENCE [LARGE SCALE GENOMIC DNA]</scope>
    <source>
        <strain evidence="2 3">2918</strain>
    </source>
</reference>
<evidence type="ECO:0000313" key="2">
    <source>
        <dbReference type="EMBL" id="MBA2227239.1"/>
    </source>
</evidence>
<dbReference type="GO" id="GO:0047429">
    <property type="term" value="F:nucleoside triphosphate diphosphatase activity"/>
    <property type="evidence" value="ECO:0007669"/>
    <property type="project" value="InterPro"/>
</dbReference>
<keyword evidence="2" id="KW-0378">Hydrolase</keyword>
<keyword evidence="3" id="KW-1185">Reference proteome</keyword>
<accession>A0A7V8VFS8</accession>